<evidence type="ECO:0000313" key="1">
    <source>
        <dbReference type="EMBL" id="QRD00937.1"/>
    </source>
</evidence>
<organism evidence="1 2">
    <name type="scientific">Phaeosphaeria nodorum (strain SN15 / ATCC MYA-4574 / FGSC 10173)</name>
    <name type="common">Glume blotch fungus</name>
    <name type="synonym">Parastagonospora nodorum</name>
    <dbReference type="NCBI Taxonomy" id="321614"/>
    <lineage>
        <taxon>Eukaryota</taxon>
        <taxon>Fungi</taxon>
        <taxon>Dikarya</taxon>
        <taxon>Ascomycota</taxon>
        <taxon>Pezizomycotina</taxon>
        <taxon>Dothideomycetes</taxon>
        <taxon>Pleosporomycetidae</taxon>
        <taxon>Pleosporales</taxon>
        <taxon>Pleosporineae</taxon>
        <taxon>Phaeosphaeriaceae</taxon>
        <taxon>Parastagonospora</taxon>
    </lineage>
</organism>
<accession>A0A7U2I5S8</accession>
<evidence type="ECO:0000313" key="2">
    <source>
        <dbReference type="Proteomes" id="UP000663193"/>
    </source>
</evidence>
<gene>
    <name evidence="1" type="ORF">JI435_416010</name>
</gene>
<dbReference type="AlphaFoldDB" id="A0A7U2I5S8"/>
<dbReference type="VEuPathDB" id="FungiDB:JI435_416010"/>
<dbReference type="Proteomes" id="UP000663193">
    <property type="component" value="Chromosome 11"/>
</dbReference>
<sequence>MPCLVGRFRGEAWRSRKGWAQCLRHAQCRLLVDRPSSVRTLSDCIPFRAPIESILQLRVVSATFSEYMCCFPEPQSAGN</sequence>
<name>A0A7U2I5S8_PHANO</name>
<keyword evidence="2" id="KW-1185">Reference proteome</keyword>
<protein>
    <submittedName>
        <fullName evidence="1">Uncharacterized protein</fullName>
    </submittedName>
</protein>
<proteinExistence type="predicted"/>
<dbReference type="EMBL" id="CP069033">
    <property type="protein sequence ID" value="QRD00937.1"/>
    <property type="molecule type" value="Genomic_DNA"/>
</dbReference>
<reference evidence="2" key="1">
    <citation type="journal article" date="2021" name="BMC Genomics">
        <title>Chromosome-level genome assembly and manually-curated proteome of model necrotroph Parastagonospora nodorum Sn15 reveals a genome-wide trove of candidate effector homologs, and redundancy of virulence-related functions within an accessory chromosome.</title>
        <authorList>
            <person name="Bertazzoni S."/>
            <person name="Jones D.A.B."/>
            <person name="Phan H.T."/>
            <person name="Tan K.-C."/>
            <person name="Hane J.K."/>
        </authorList>
    </citation>
    <scope>NUCLEOTIDE SEQUENCE [LARGE SCALE GENOMIC DNA]</scope>
    <source>
        <strain evidence="2">SN15 / ATCC MYA-4574 / FGSC 10173)</strain>
    </source>
</reference>